<organism evidence="2 3">
    <name type="scientific">Caerostris darwini</name>
    <dbReference type="NCBI Taxonomy" id="1538125"/>
    <lineage>
        <taxon>Eukaryota</taxon>
        <taxon>Metazoa</taxon>
        <taxon>Ecdysozoa</taxon>
        <taxon>Arthropoda</taxon>
        <taxon>Chelicerata</taxon>
        <taxon>Arachnida</taxon>
        <taxon>Araneae</taxon>
        <taxon>Araneomorphae</taxon>
        <taxon>Entelegynae</taxon>
        <taxon>Araneoidea</taxon>
        <taxon>Araneidae</taxon>
        <taxon>Caerostris</taxon>
    </lineage>
</organism>
<evidence type="ECO:0000313" key="3">
    <source>
        <dbReference type="Proteomes" id="UP001054837"/>
    </source>
</evidence>
<feature type="compositionally biased region" description="Low complexity" evidence="1">
    <location>
        <begin position="35"/>
        <end position="44"/>
    </location>
</feature>
<dbReference type="Proteomes" id="UP001054837">
    <property type="component" value="Unassembled WGS sequence"/>
</dbReference>
<accession>A0AAV4VXS9</accession>
<dbReference type="AlphaFoldDB" id="A0AAV4VXS9"/>
<evidence type="ECO:0000256" key="1">
    <source>
        <dbReference type="SAM" id="MobiDB-lite"/>
    </source>
</evidence>
<feature type="compositionally biased region" description="Low complexity" evidence="1">
    <location>
        <begin position="112"/>
        <end position="123"/>
    </location>
</feature>
<reference evidence="2 3" key="1">
    <citation type="submission" date="2021-06" db="EMBL/GenBank/DDBJ databases">
        <title>Caerostris darwini draft genome.</title>
        <authorList>
            <person name="Kono N."/>
            <person name="Arakawa K."/>
        </authorList>
    </citation>
    <scope>NUCLEOTIDE SEQUENCE [LARGE SCALE GENOMIC DNA]</scope>
</reference>
<protein>
    <submittedName>
        <fullName evidence="2">Uncharacterized protein</fullName>
    </submittedName>
</protein>
<feature type="non-terminal residue" evidence="2">
    <location>
        <position position="1"/>
    </location>
</feature>
<dbReference type="EMBL" id="BPLQ01013691">
    <property type="protein sequence ID" value="GIY74070.1"/>
    <property type="molecule type" value="Genomic_DNA"/>
</dbReference>
<feature type="region of interest" description="Disordered" evidence="1">
    <location>
        <begin position="19"/>
        <end position="123"/>
    </location>
</feature>
<evidence type="ECO:0000313" key="2">
    <source>
        <dbReference type="EMBL" id="GIY74070.1"/>
    </source>
</evidence>
<feature type="compositionally biased region" description="Basic residues" evidence="1">
    <location>
        <begin position="81"/>
        <end position="90"/>
    </location>
</feature>
<sequence length="138" mass="15219">TDSAITNIVCPPLKLLKSFTAPKPTHDSASSTNLISPSISDSISQQTSARSKAKPVPKVHLSSMSKTDKNSKKQKDSAIRQTKHLKKLHPKTKDFVLHKKRFNKPPERTTVSESDSASLSSDGSHYCVEYDVKDMVLD</sequence>
<gene>
    <name evidence="2" type="ORF">CDAR_611091</name>
</gene>
<keyword evidence="3" id="KW-1185">Reference proteome</keyword>
<feature type="compositionally biased region" description="Basic and acidic residues" evidence="1">
    <location>
        <begin position="66"/>
        <end position="78"/>
    </location>
</feature>
<name>A0AAV4VXS9_9ARAC</name>
<comment type="caution">
    <text evidence="2">The sequence shown here is derived from an EMBL/GenBank/DDBJ whole genome shotgun (WGS) entry which is preliminary data.</text>
</comment>
<proteinExistence type="predicted"/>